<evidence type="ECO:0000313" key="2">
    <source>
        <dbReference type="EMBL" id="SDW55678.1"/>
    </source>
</evidence>
<keyword evidence="1" id="KW-0472">Membrane</keyword>
<dbReference type="Proteomes" id="UP000198569">
    <property type="component" value="Unassembled WGS sequence"/>
</dbReference>
<feature type="transmembrane region" description="Helical" evidence="1">
    <location>
        <begin position="61"/>
        <end position="79"/>
    </location>
</feature>
<dbReference type="AlphaFoldDB" id="A0A1H2UIC9"/>
<evidence type="ECO:0000256" key="1">
    <source>
        <dbReference type="SAM" id="Phobius"/>
    </source>
</evidence>
<reference evidence="3" key="1">
    <citation type="submission" date="2016-10" db="EMBL/GenBank/DDBJ databases">
        <authorList>
            <person name="Varghese N."/>
            <person name="Submissions S."/>
        </authorList>
    </citation>
    <scope>NUCLEOTIDE SEQUENCE [LARGE SCALE GENOMIC DNA]</scope>
    <source>
        <strain evidence="3">DSM 15718</strain>
    </source>
</reference>
<sequence>MNAIETEKHTKYSLELIFSEADKMATELLGSIAENTNKSFILIAIYFSILSYSFFKVIENHSFLYFILIIGTIAGSLFLRKNIFPNTICFKGALPENMIQEYFSSFSEESLDKEYLATQIESYNCAMIENKETIEKMVKRFKKSIYIVLFSFSLFGLISAFLFSAECLQL</sequence>
<dbReference type="RefSeq" id="WP_091430133.1">
    <property type="nucleotide sequence ID" value="NZ_FNMV01000003.1"/>
</dbReference>
<keyword evidence="1" id="KW-0812">Transmembrane</keyword>
<proteinExistence type="predicted"/>
<gene>
    <name evidence="2" type="ORF">SAMN05444338_103174</name>
</gene>
<name>A0A1H2UIC9_9FLAO</name>
<accession>A0A1H2UIC9</accession>
<organism evidence="2 3">
    <name type="scientific">Flavobacterium degerlachei</name>
    <dbReference type="NCBI Taxonomy" id="229203"/>
    <lineage>
        <taxon>Bacteria</taxon>
        <taxon>Pseudomonadati</taxon>
        <taxon>Bacteroidota</taxon>
        <taxon>Flavobacteriia</taxon>
        <taxon>Flavobacteriales</taxon>
        <taxon>Flavobacteriaceae</taxon>
        <taxon>Flavobacterium</taxon>
    </lineage>
</organism>
<evidence type="ECO:0000313" key="3">
    <source>
        <dbReference type="Proteomes" id="UP000198569"/>
    </source>
</evidence>
<keyword evidence="3" id="KW-1185">Reference proteome</keyword>
<keyword evidence="1" id="KW-1133">Transmembrane helix</keyword>
<feature type="transmembrane region" description="Helical" evidence="1">
    <location>
        <begin position="39"/>
        <end position="55"/>
    </location>
</feature>
<protein>
    <submittedName>
        <fullName evidence="2">Uncharacterized protein</fullName>
    </submittedName>
</protein>
<feature type="transmembrane region" description="Helical" evidence="1">
    <location>
        <begin position="145"/>
        <end position="165"/>
    </location>
</feature>
<dbReference type="EMBL" id="FNMV01000003">
    <property type="protein sequence ID" value="SDW55678.1"/>
    <property type="molecule type" value="Genomic_DNA"/>
</dbReference>
<dbReference type="OrthoDB" id="1351883at2"/>